<dbReference type="EMBL" id="CAJNNW010002969">
    <property type="protein sequence ID" value="CAE8644880.1"/>
    <property type="molecule type" value="Genomic_DNA"/>
</dbReference>
<dbReference type="AlphaFoldDB" id="A0A813I070"/>
<dbReference type="GO" id="GO:0044458">
    <property type="term" value="P:motile cilium assembly"/>
    <property type="evidence" value="ECO:0007669"/>
    <property type="project" value="TreeGrafter"/>
</dbReference>
<dbReference type="InterPro" id="IPR029676">
    <property type="entry name" value="CFAP221"/>
</dbReference>
<sequence length="337" mass="37117">VLSQAKVNVPSSYKPVIQPHWDENANDTFSVRLQVIERFVRCGSKVLMRVRAQKRAELLQQALSEAGVTDRHSCKAWVEAETKAAATGTAPKSGPDAAAKASAASAAGAATADDDTQEIIVHIPPDFVLPLQTPVSQSGFSAEERQPVEVAPLDNFEEFLTIDVNVRLDYQVLQYQQIAVPPPSAYMKPIGDRKRVHAALEEHLIRGPRGDALDGAERPLRMPDSCLLPPEHNALSLLIPSTECRTYVAFPEATECDPEYALSQRPPLLEPLETELLLPPEVMSLETPWLESWRVSRQIADPFRYFDALQCNFAEAGGQQGLRLGSDQGGMRLNFMP</sequence>
<proteinExistence type="predicted"/>
<accession>A0A813I070</accession>
<dbReference type="GO" id="GO:0097729">
    <property type="term" value="C:9+2 motile cilium"/>
    <property type="evidence" value="ECO:0007669"/>
    <property type="project" value="TreeGrafter"/>
</dbReference>
<comment type="caution">
    <text evidence="1">The sequence shown here is derived from an EMBL/GenBank/DDBJ whole genome shotgun (WGS) entry which is preliminary data.</text>
</comment>
<organism evidence="1 2">
    <name type="scientific">Polarella glacialis</name>
    <name type="common">Dinoflagellate</name>
    <dbReference type="NCBI Taxonomy" id="89957"/>
    <lineage>
        <taxon>Eukaryota</taxon>
        <taxon>Sar</taxon>
        <taxon>Alveolata</taxon>
        <taxon>Dinophyceae</taxon>
        <taxon>Suessiales</taxon>
        <taxon>Suessiaceae</taxon>
        <taxon>Polarella</taxon>
    </lineage>
</organism>
<reference evidence="1" key="1">
    <citation type="submission" date="2021-02" db="EMBL/GenBank/DDBJ databases">
        <authorList>
            <person name="Dougan E. K."/>
            <person name="Rhodes N."/>
            <person name="Thang M."/>
            <person name="Chan C."/>
        </authorList>
    </citation>
    <scope>NUCLEOTIDE SEQUENCE</scope>
</reference>
<dbReference type="PANTHER" id="PTHR46500:SF1">
    <property type="entry name" value="CILIA- AND FLAGELLA-ASSOCIATED PROTEIN 221"/>
    <property type="match status" value="1"/>
</dbReference>
<evidence type="ECO:0000313" key="2">
    <source>
        <dbReference type="Proteomes" id="UP000626109"/>
    </source>
</evidence>
<protein>
    <submittedName>
        <fullName evidence="1">Uncharacterized protein</fullName>
    </submittedName>
</protein>
<dbReference type="GO" id="GO:0003341">
    <property type="term" value="P:cilium movement"/>
    <property type="evidence" value="ECO:0007669"/>
    <property type="project" value="InterPro"/>
</dbReference>
<dbReference type="Proteomes" id="UP000626109">
    <property type="component" value="Unassembled WGS sequence"/>
</dbReference>
<gene>
    <name evidence="1" type="ORF">PGLA2088_LOCUS3439</name>
</gene>
<dbReference type="PANTHER" id="PTHR46500">
    <property type="entry name" value="CILIA- AND FLAGELLA-ASSOCIATED PROTEIN 221"/>
    <property type="match status" value="1"/>
</dbReference>
<name>A0A813I070_POLGL</name>
<feature type="non-terminal residue" evidence="1">
    <location>
        <position position="1"/>
    </location>
</feature>
<evidence type="ECO:0000313" key="1">
    <source>
        <dbReference type="EMBL" id="CAE8644880.1"/>
    </source>
</evidence>
<feature type="non-terminal residue" evidence="1">
    <location>
        <position position="337"/>
    </location>
</feature>